<proteinExistence type="predicted"/>
<sequence>MVLSGMTSRIGFRVPALLVAAMFSTTCFAAEIQHQTDYSIALAGLPLARASFHTEVDQNRYTISGTLNSAGLVNIISPTSGQTRVSGLIGRDRLRATQYSMSYRSGKKARAISVSFRNGNVVRASMVPKRTPLPKNWVPVTSRDMRNVLDPLSGLIIPAKTRVCPNTLPIFDGESRLDIKLSAKGTRNFKTRGFDGEVIVCGVRFVPKAGYKKGREDVEYLRRLETMEMWFAKSDSVDVYAPVYVRIPTKIGPVTVSATRFGG</sequence>
<feature type="signal peptide" evidence="1">
    <location>
        <begin position="1"/>
        <end position="29"/>
    </location>
</feature>
<accession>A0A178Y8R8</accession>
<evidence type="ECO:0000256" key="1">
    <source>
        <dbReference type="SAM" id="SignalP"/>
    </source>
</evidence>
<dbReference type="Pfam" id="PF11306">
    <property type="entry name" value="DUF3108"/>
    <property type="match status" value="1"/>
</dbReference>
<gene>
    <name evidence="2" type="ORF">AU381_08760</name>
</gene>
<feature type="chain" id="PRO_5008097654" evidence="1">
    <location>
        <begin position="30"/>
        <end position="263"/>
    </location>
</feature>
<evidence type="ECO:0000313" key="2">
    <source>
        <dbReference type="EMBL" id="OAP43473.1"/>
    </source>
</evidence>
<dbReference type="RefSeq" id="WP_064240044.1">
    <property type="nucleotide sequence ID" value="NZ_LPUX01000046.1"/>
</dbReference>
<comment type="caution">
    <text evidence="2">The sequence shown here is derived from an EMBL/GenBank/DDBJ whole genome shotgun (WGS) entry which is preliminary data.</text>
</comment>
<dbReference type="Proteomes" id="UP000094025">
    <property type="component" value="Unassembled WGS sequence"/>
</dbReference>
<evidence type="ECO:0000313" key="3">
    <source>
        <dbReference type="Proteomes" id="UP000094025"/>
    </source>
</evidence>
<dbReference type="AlphaFoldDB" id="A0A178Y8R8"/>
<keyword evidence="1" id="KW-0732">Signal</keyword>
<dbReference type="InterPro" id="IPR021457">
    <property type="entry name" value="DUF3108"/>
</dbReference>
<dbReference type="STRING" id="1472378.AU381_08760"/>
<reference evidence="2 3" key="1">
    <citation type="journal article" date="2016" name="Int. J. Syst. Evol. Microbiol.">
        <title>Ensifer glycinis sp. nov., an novel rhizobial species associated with Glycine spp.</title>
        <authorList>
            <person name="Yan H."/>
            <person name="Yan J."/>
            <person name="Sui X.H."/>
            <person name="Wang E.T."/>
            <person name="Chen W.X."/>
            <person name="Zhang X.X."/>
            <person name="Chen W.F."/>
        </authorList>
    </citation>
    <scope>NUCLEOTIDE SEQUENCE [LARGE SCALE GENOMIC DNA]</scope>
    <source>
        <strain evidence="2 3">CCBAU 23380</strain>
    </source>
</reference>
<keyword evidence="3" id="KW-1185">Reference proteome</keyword>
<organism evidence="2 3">
    <name type="scientific">Sinorhizobium glycinis</name>
    <dbReference type="NCBI Taxonomy" id="1472378"/>
    <lineage>
        <taxon>Bacteria</taxon>
        <taxon>Pseudomonadati</taxon>
        <taxon>Pseudomonadota</taxon>
        <taxon>Alphaproteobacteria</taxon>
        <taxon>Hyphomicrobiales</taxon>
        <taxon>Rhizobiaceae</taxon>
        <taxon>Sinorhizobium/Ensifer group</taxon>
        <taxon>Sinorhizobium</taxon>
    </lineage>
</organism>
<dbReference type="EMBL" id="LPUX01000046">
    <property type="protein sequence ID" value="OAP43473.1"/>
    <property type="molecule type" value="Genomic_DNA"/>
</dbReference>
<name>A0A178Y8R8_9HYPH</name>
<protein>
    <submittedName>
        <fullName evidence="2">Uncharacterized protein</fullName>
    </submittedName>
</protein>